<proteinExistence type="predicted"/>
<keyword evidence="1" id="KW-0808">Transferase</keyword>
<dbReference type="Gene3D" id="3.90.228.10">
    <property type="match status" value="1"/>
</dbReference>
<evidence type="ECO:0000259" key="2">
    <source>
        <dbReference type="PROSITE" id="PS51059"/>
    </source>
</evidence>
<feature type="domain" description="PARP catalytic" evidence="2">
    <location>
        <begin position="1"/>
        <end position="270"/>
    </location>
</feature>
<dbReference type="EC" id="2.4.2.-" evidence="1"/>
<gene>
    <name evidence="3" type="ORF">SCF082_LOCUS9179</name>
</gene>
<dbReference type="Proteomes" id="UP001642464">
    <property type="component" value="Unassembled WGS sequence"/>
</dbReference>
<sequence length="270" mass="30695">MFSKQVLPSSRLRLTEQERPPSWYPPKRAGPFLSWFTVGFTVRGRLKLSLHPCIGRLKLSEISLHRIENFHLWQLYSTRREMMRKAHARAELQVEEAPFNAKNFLGHPDTQSAFCCQEPLEAGLNEKILLHGTSYENAHSIIMHGFDPRVTARGLYGGGVYFAASACKSHQYTCQQHKPWSGYSKGCACKTERTVILARVAVGDAHHATETVKRTDRRPPARDLFERYDSTVADAGPMTNHSSGWQTHQEFVVFTQEQAYPAFVAQYVLS</sequence>
<comment type="caution">
    <text evidence="3">The sequence shown here is derived from an EMBL/GenBank/DDBJ whole genome shotgun (WGS) entry which is preliminary data.</text>
</comment>
<dbReference type="InterPro" id="IPR012317">
    <property type="entry name" value="Poly(ADP-ribose)pol_cat_dom"/>
</dbReference>
<dbReference type="PROSITE" id="PS51059">
    <property type="entry name" value="PARP_CATALYTIC"/>
    <property type="match status" value="1"/>
</dbReference>
<organism evidence="3 4">
    <name type="scientific">Durusdinium trenchii</name>
    <dbReference type="NCBI Taxonomy" id="1381693"/>
    <lineage>
        <taxon>Eukaryota</taxon>
        <taxon>Sar</taxon>
        <taxon>Alveolata</taxon>
        <taxon>Dinophyceae</taxon>
        <taxon>Suessiales</taxon>
        <taxon>Symbiodiniaceae</taxon>
        <taxon>Durusdinium</taxon>
    </lineage>
</organism>
<name>A0ABP0IXI8_9DINO</name>
<reference evidence="3 4" key="1">
    <citation type="submission" date="2024-02" db="EMBL/GenBank/DDBJ databases">
        <authorList>
            <person name="Chen Y."/>
            <person name="Shah S."/>
            <person name="Dougan E. K."/>
            <person name="Thang M."/>
            <person name="Chan C."/>
        </authorList>
    </citation>
    <scope>NUCLEOTIDE SEQUENCE [LARGE SCALE GENOMIC DNA]</scope>
</reference>
<keyword evidence="1" id="KW-0328">Glycosyltransferase</keyword>
<evidence type="ECO:0000313" key="4">
    <source>
        <dbReference type="Proteomes" id="UP001642464"/>
    </source>
</evidence>
<dbReference type="PANTHER" id="PTHR45740:SF2">
    <property type="entry name" value="POLY [ADP-RIBOSE] POLYMERASE"/>
    <property type="match status" value="1"/>
</dbReference>
<evidence type="ECO:0000313" key="3">
    <source>
        <dbReference type="EMBL" id="CAK9006792.1"/>
    </source>
</evidence>
<keyword evidence="1" id="KW-0520">NAD</keyword>
<dbReference type="Pfam" id="PF00644">
    <property type="entry name" value="PARP"/>
    <property type="match status" value="1"/>
</dbReference>
<accession>A0ABP0IXI8</accession>
<dbReference type="PANTHER" id="PTHR45740">
    <property type="entry name" value="POLY [ADP-RIBOSE] POLYMERASE"/>
    <property type="match status" value="1"/>
</dbReference>
<keyword evidence="4" id="KW-1185">Reference proteome</keyword>
<evidence type="ECO:0000256" key="1">
    <source>
        <dbReference type="RuleBase" id="RU362114"/>
    </source>
</evidence>
<protein>
    <recommendedName>
        <fullName evidence="1">Poly [ADP-ribose] polymerase</fullName>
        <shortName evidence="1">PARP</shortName>
        <ecNumber evidence="1">2.4.2.-</ecNumber>
    </recommendedName>
</protein>
<dbReference type="EMBL" id="CAXAMM010005302">
    <property type="protein sequence ID" value="CAK9006792.1"/>
    <property type="molecule type" value="Genomic_DNA"/>
</dbReference>
<dbReference type="InterPro" id="IPR051712">
    <property type="entry name" value="ARTD-AVP"/>
</dbReference>
<dbReference type="SUPFAM" id="SSF56399">
    <property type="entry name" value="ADP-ribosylation"/>
    <property type="match status" value="1"/>
</dbReference>